<dbReference type="SMART" id="SM00530">
    <property type="entry name" value="HTH_XRE"/>
    <property type="match status" value="1"/>
</dbReference>
<proteinExistence type="predicted"/>
<comment type="caution">
    <text evidence="3">The sequence shown here is derived from an EMBL/GenBank/DDBJ whole genome shotgun (WGS) entry which is preliminary data.</text>
</comment>
<accession>A0A3E2VYS3</accession>
<gene>
    <name evidence="3" type="ORF">DXA38_07655</name>
</gene>
<reference evidence="3 4" key="1">
    <citation type="submission" date="2018-08" db="EMBL/GenBank/DDBJ databases">
        <title>A genome reference for cultivated species of the human gut microbiota.</title>
        <authorList>
            <person name="Zou Y."/>
            <person name="Xue W."/>
            <person name="Luo G."/>
        </authorList>
    </citation>
    <scope>NUCLEOTIDE SEQUENCE [LARGE SCALE GENOMIC DNA]</scope>
    <source>
        <strain evidence="3 4">OF01-2LB</strain>
    </source>
</reference>
<dbReference type="GO" id="GO:0003677">
    <property type="term" value="F:DNA binding"/>
    <property type="evidence" value="ECO:0007669"/>
    <property type="project" value="UniProtKB-KW"/>
</dbReference>
<dbReference type="PANTHER" id="PTHR46558:SF13">
    <property type="entry name" value="HTH-TYPE TRANSCRIPTIONAL REGULATOR IMMR"/>
    <property type="match status" value="1"/>
</dbReference>
<dbReference type="EMBL" id="QVEV01000008">
    <property type="protein sequence ID" value="RGC16548.1"/>
    <property type="molecule type" value="Genomic_DNA"/>
</dbReference>
<dbReference type="Proteomes" id="UP000260025">
    <property type="component" value="Unassembled WGS sequence"/>
</dbReference>
<keyword evidence="1" id="KW-0238">DNA-binding</keyword>
<evidence type="ECO:0000259" key="2">
    <source>
        <dbReference type="PROSITE" id="PS50943"/>
    </source>
</evidence>
<evidence type="ECO:0000256" key="1">
    <source>
        <dbReference type="ARBA" id="ARBA00023125"/>
    </source>
</evidence>
<dbReference type="PANTHER" id="PTHR46558">
    <property type="entry name" value="TRACRIPTIONAL REGULATORY PROTEIN-RELATED-RELATED"/>
    <property type="match status" value="1"/>
</dbReference>
<dbReference type="CDD" id="cd00093">
    <property type="entry name" value="HTH_XRE"/>
    <property type="match status" value="1"/>
</dbReference>
<evidence type="ECO:0000313" key="4">
    <source>
        <dbReference type="Proteomes" id="UP000260025"/>
    </source>
</evidence>
<dbReference type="AlphaFoldDB" id="A0A3E2VYS3"/>
<feature type="domain" description="HTH cro/C1-type" evidence="2">
    <location>
        <begin position="7"/>
        <end position="61"/>
    </location>
</feature>
<evidence type="ECO:0000313" key="3">
    <source>
        <dbReference type="EMBL" id="RGC16548.1"/>
    </source>
</evidence>
<name>A0A3E2VYS3_CLOIN</name>
<dbReference type="Gene3D" id="1.10.260.40">
    <property type="entry name" value="lambda repressor-like DNA-binding domains"/>
    <property type="match status" value="1"/>
</dbReference>
<dbReference type="SUPFAM" id="SSF47413">
    <property type="entry name" value="lambda repressor-like DNA-binding domains"/>
    <property type="match status" value="1"/>
</dbReference>
<dbReference type="InterPro" id="IPR010982">
    <property type="entry name" value="Lambda_DNA-bd_dom_sf"/>
</dbReference>
<dbReference type="Pfam" id="PF01381">
    <property type="entry name" value="HTH_3"/>
    <property type="match status" value="1"/>
</dbReference>
<dbReference type="InterPro" id="IPR001387">
    <property type="entry name" value="Cro/C1-type_HTH"/>
</dbReference>
<dbReference type="PROSITE" id="PS50943">
    <property type="entry name" value="HTH_CROC1"/>
    <property type="match status" value="1"/>
</dbReference>
<protein>
    <submittedName>
        <fullName evidence="3">XRE family transcriptional regulator</fullName>
    </submittedName>
</protein>
<dbReference type="OrthoDB" id="9801008at2"/>
<sequence length="152" mass="17956">MEMSEKLYQLRKERGWSQEEVAVELQVSRQTVSKWESGATMPDTKRLKQLSDLYGIGVESLLKGSALPNAQQPFDTASDLIDWTSAWAKKYPILQEYKTMEDIHKHQEKIDIWFQRFQQVYGTNDLDTFLILKDMLYQSYLKRNEKNKADRE</sequence>
<organism evidence="3 4">
    <name type="scientific">Clostridium innocuum</name>
    <dbReference type="NCBI Taxonomy" id="1522"/>
    <lineage>
        <taxon>Bacteria</taxon>
        <taxon>Bacillati</taxon>
        <taxon>Bacillota</taxon>
        <taxon>Clostridia</taxon>
        <taxon>Eubacteriales</taxon>
        <taxon>Clostridiaceae</taxon>
        <taxon>Clostridium</taxon>
    </lineage>
</organism>
<dbReference type="RefSeq" id="WP_117442658.1">
    <property type="nucleotide sequence ID" value="NZ_JAJFEN010000006.1"/>
</dbReference>